<sequence>MKRSLPLFIFILGLTIKSYSQEIFFRTGLNHTSYNFKDQYGLKITGLLPGVGSSYGLGIGVPFAQEWLKYEFGLTVNSFDATGGDVNNNYSWNTTYGGLTNTVAFYPTSGELSVGILATASAMGMINGTQVINNSRYELRKNPEFSGLLVQPGLGVSVLYNIFNQGYISLQYDYSLAFRLGRKTEETLSYLNNRILFGIHFQLD</sequence>
<dbReference type="Proteomes" id="UP000073816">
    <property type="component" value="Chromosome"/>
</dbReference>
<dbReference type="OrthoDB" id="1335319at2"/>
<dbReference type="AlphaFoldDB" id="A0A142EPN2"/>
<dbReference type="EMBL" id="CP012836">
    <property type="protein sequence ID" value="AMQ57087.1"/>
    <property type="molecule type" value="Genomic_DNA"/>
</dbReference>
<name>A0A142EPN2_9BACT</name>
<dbReference type="RefSeq" id="WP_067547704.1">
    <property type="nucleotide sequence ID" value="NZ_CP012836.1"/>
</dbReference>
<proteinExistence type="predicted"/>
<evidence type="ECO:0000313" key="1">
    <source>
        <dbReference type="EMBL" id="AMQ57087.1"/>
    </source>
</evidence>
<protein>
    <recommendedName>
        <fullName evidence="3">Outer membrane protein beta-barrel domain-containing protein</fullName>
    </recommendedName>
</protein>
<organism evidence="1 2">
    <name type="scientific">Algoriphagus sanaruensis</name>
    <dbReference type="NCBI Taxonomy" id="1727163"/>
    <lineage>
        <taxon>Bacteria</taxon>
        <taxon>Pseudomonadati</taxon>
        <taxon>Bacteroidota</taxon>
        <taxon>Cytophagia</taxon>
        <taxon>Cytophagales</taxon>
        <taxon>Cyclobacteriaceae</taxon>
        <taxon>Algoriphagus</taxon>
    </lineage>
</organism>
<accession>A0A142EPN2</accession>
<reference evidence="2" key="1">
    <citation type="submission" date="2015-09" db="EMBL/GenBank/DDBJ databases">
        <title>Complete sequence of Algoriphagus sp. M8-2.</title>
        <authorList>
            <person name="Shintani M."/>
        </authorList>
    </citation>
    <scope>NUCLEOTIDE SEQUENCE [LARGE SCALE GENOMIC DNA]</scope>
    <source>
        <strain evidence="2">M8-2</strain>
    </source>
</reference>
<dbReference type="KEGG" id="alm:AO498_11620"/>
<reference evidence="1 2" key="2">
    <citation type="journal article" date="2016" name="Genome Announc.">
        <title>Complete Genome Sequence of Algoriphagus sp. Strain M8-2, Isolated from a Brackish Lake.</title>
        <authorList>
            <person name="Muraguchi Y."/>
            <person name="Kushimoto K."/>
            <person name="Ohtsubo Y."/>
            <person name="Suzuki T."/>
            <person name="Dohra H."/>
            <person name="Kimbara K."/>
            <person name="Shintani M."/>
        </authorList>
    </citation>
    <scope>NUCLEOTIDE SEQUENCE [LARGE SCALE GENOMIC DNA]</scope>
    <source>
        <strain evidence="1 2">M8-2</strain>
    </source>
</reference>
<dbReference type="PATRIC" id="fig|1727163.4.peg.2431"/>
<evidence type="ECO:0000313" key="2">
    <source>
        <dbReference type="Proteomes" id="UP000073816"/>
    </source>
</evidence>
<dbReference type="STRING" id="1727163.AO498_11620"/>
<keyword evidence="2" id="KW-1185">Reference proteome</keyword>
<gene>
    <name evidence="1" type="ORF">AO498_11620</name>
</gene>
<evidence type="ECO:0008006" key="3">
    <source>
        <dbReference type="Google" id="ProtNLM"/>
    </source>
</evidence>